<dbReference type="AlphaFoldDB" id="A0A7W4YVQ3"/>
<feature type="compositionally biased region" description="Basic and acidic residues" evidence="1">
    <location>
        <begin position="130"/>
        <end position="140"/>
    </location>
</feature>
<dbReference type="RefSeq" id="WP_183449167.1">
    <property type="nucleotide sequence ID" value="NZ_JACHWB010000002.1"/>
</dbReference>
<proteinExistence type="predicted"/>
<sequence length="176" mass="18735">MFRIPVALVGLAGIFFVAGSFVPASFNMSHQAQSEVLSNAALPLRMSATTKGDRMMAPVPSENPATVSIVELVGVAQATVILRDRDGKVLYKSDPHSGTTIYARDTDLPVVTLKEDIQAPAAQHPVTQREGSDVPREQKQKAPKPVGCLGDVSPLVKSSADRMPSLCLVSLLRSLS</sequence>
<evidence type="ECO:0000313" key="2">
    <source>
        <dbReference type="EMBL" id="MBB3018697.1"/>
    </source>
</evidence>
<comment type="caution">
    <text evidence="2">The sequence shown here is derived from an EMBL/GenBank/DDBJ whole genome shotgun (WGS) entry which is preliminary data.</text>
</comment>
<evidence type="ECO:0000313" key="3">
    <source>
        <dbReference type="Proteomes" id="UP000532010"/>
    </source>
</evidence>
<dbReference type="Proteomes" id="UP000532010">
    <property type="component" value="Unassembled WGS sequence"/>
</dbReference>
<protein>
    <submittedName>
        <fullName evidence="2">Uncharacterized protein</fullName>
    </submittedName>
</protein>
<accession>A0A7W4YVQ3</accession>
<feature type="region of interest" description="Disordered" evidence="1">
    <location>
        <begin position="117"/>
        <end position="150"/>
    </location>
</feature>
<organism evidence="2 3">
    <name type="scientific">Microvirga lupini</name>
    <dbReference type="NCBI Taxonomy" id="420324"/>
    <lineage>
        <taxon>Bacteria</taxon>
        <taxon>Pseudomonadati</taxon>
        <taxon>Pseudomonadota</taxon>
        <taxon>Alphaproteobacteria</taxon>
        <taxon>Hyphomicrobiales</taxon>
        <taxon>Methylobacteriaceae</taxon>
        <taxon>Microvirga</taxon>
    </lineage>
</organism>
<evidence type="ECO:0000256" key="1">
    <source>
        <dbReference type="SAM" id="MobiDB-lite"/>
    </source>
</evidence>
<dbReference type="EMBL" id="JACHWB010000002">
    <property type="protein sequence ID" value="MBB3018697.1"/>
    <property type="molecule type" value="Genomic_DNA"/>
</dbReference>
<gene>
    <name evidence="2" type="ORF">FHR70_001751</name>
</gene>
<keyword evidence="3" id="KW-1185">Reference proteome</keyword>
<reference evidence="2 3" key="1">
    <citation type="submission" date="2020-08" db="EMBL/GenBank/DDBJ databases">
        <title>The Agave Microbiome: Exploring the role of microbial communities in plant adaptations to desert environments.</title>
        <authorList>
            <person name="Partida-Martinez L.P."/>
        </authorList>
    </citation>
    <scope>NUCLEOTIDE SEQUENCE [LARGE SCALE GENOMIC DNA]</scope>
    <source>
        <strain evidence="2 3">AT3.9</strain>
    </source>
</reference>
<name>A0A7W4YVQ3_9HYPH</name>